<dbReference type="Gene3D" id="1.20.5.110">
    <property type="match status" value="1"/>
</dbReference>
<gene>
    <name evidence="11" type="ORF">TI39_contig340g00018</name>
</gene>
<dbReference type="GO" id="GO:0006891">
    <property type="term" value="P:intra-Golgi vesicle-mediated transport"/>
    <property type="evidence" value="ECO:0007669"/>
    <property type="project" value="EnsemblFungi"/>
</dbReference>
<comment type="caution">
    <text evidence="11">The sequence shown here is derived from an EMBL/GenBank/DDBJ whole genome shotgun (WGS) entry which is preliminary data.</text>
</comment>
<proteinExistence type="inferred from homology"/>
<dbReference type="FunFam" id="1.20.5.110:FF:000002">
    <property type="entry name" value="Vesicle transport through interaction with t-SNAREsB"/>
    <property type="match status" value="1"/>
</dbReference>
<evidence type="ECO:0000259" key="10">
    <source>
        <dbReference type="SMART" id="SM00397"/>
    </source>
</evidence>
<evidence type="ECO:0000256" key="1">
    <source>
        <dbReference type="ARBA" id="ARBA00004211"/>
    </source>
</evidence>
<dbReference type="GO" id="GO:0042147">
    <property type="term" value="P:retrograde transport, endosome to Golgi"/>
    <property type="evidence" value="ECO:0007669"/>
    <property type="project" value="TreeGrafter"/>
</dbReference>
<dbReference type="InterPro" id="IPR038407">
    <property type="entry name" value="v-SNARE_N_sf"/>
</dbReference>
<evidence type="ECO:0000256" key="6">
    <source>
        <dbReference type="ARBA" id="ARBA00022989"/>
    </source>
</evidence>
<dbReference type="InterPro" id="IPR007705">
    <property type="entry name" value="Vesicle_trsprt_v-SNARE_N"/>
</dbReference>
<evidence type="ECO:0000256" key="7">
    <source>
        <dbReference type="ARBA" id="ARBA00023054"/>
    </source>
</evidence>
<comment type="subcellular location">
    <subcellularLocation>
        <location evidence="1">Membrane</location>
        <topology evidence="1">Single-pass type IV membrane protein</topology>
    </subcellularLocation>
</comment>
<dbReference type="GO" id="GO:0000149">
    <property type="term" value="F:SNARE binding"/>
    <property type="evidence" value="ECO:0007669"/>
    <property type="project" value="TreeGrafter"/>
</dbReference>
<dbReference type="GO" id="GO:0012507">
    <property type="term" value="C:ER to Golgi transport vesicle membrane"/>
    <property type="evidence" value="ECO:0007669"/>
    <property type="project" value="TreeGrafter"/>
</dbReference>
<feature type="domain" description="T-SNARE coiled-coil homology" evidence="10">
    <location>
        <begin position="126"/>
        <end position="193"/>
    </location>
</feature>
<dbReference type="GO" id="GO:0016236">
    <property type="term" value="P:macroautophagy"/>
    <property type="evidence" value="ECO:0007669"/>
    <property type="project" value="EnsemblFungi"/>
</dbReference>
<dbReference type="EMBL" id="LAFY01000332">
    <property type="protein sequence ID" value="KJY00170.1"/>
    <property type="molecule type" value="Genomic_DNA"/>
</dbReference>
<keyword evidence="6 9" id="KW-1133">Transmembrane helix</keyword>
<dbReference type="GO" id="GO:0007036">
    <property type="term" value="P:vacuolar calcium ion homeostasis"/>
    <property type="evidence" value="ECO:0007669"/>
    <property type="project" value="EnsemblFungi"/>
</dbReference>
<dbReference type="CDD" id="cd15862">
    <property type="entry name" value="SNARE_Vti1"/>
    <property type="match status" value="1"/>
</dbReference>
<dbReference type="InterPro" id="IPR000727">
    <property type="entry name" value="T_SNARE_dom"/>
</dbReference>
<dbReference type="GO" id="GO:0005484">
    <property type="term" value="F:SNAP receptor activity"/>
    <property type="evidence" value="ECO:0007669"/>
    <property type="project" value="EnsemblFungi"/>
</dbReference>
<dbReference type="Gene3D" id="1.20.58.400">
    <property type="entry name" value="t-snare proteins"/>
    <property type="match status" value="1"/>
</dbReference>
<keyword evidence="4 9" id="KW-0812">Transmembrane</keyword>
<reference evidence="11 12" key="1">
    <citation type="submission" date="2015-03" db="EMBL/GenBank/DDBJ databases">
        <title>RNA-seq based gene annotation and comparative genomics of four Zymoseptoria species reveal species-specific pathogenicity related genes and transposable element activity.</title>
        <authorList>
            <person name="Grandaubert J."/>
            <person name="Bhattacharyya A."/>
            <person name="Stukenbrock E.H."/>
        </authorList>
    </citation>
    <scope>NUCLEOTIDE SEQUENCE [LARGE SCALE GENOMIC DNA]</scope>
    <source>
        <strain evidence="11 12">Zb18110</strain>
    </source>
</reference>
<dbReference type="GO" id="GO:0000139">
    <property type="term" value="C:Golgi membrane"/>
    <property type="evidence" value="ECO:0007669"/>
    <property type="project" value="EnsemblFungi"/>
</dbReference>
<dbReference type="GO" id="GO:0005774">
    <property type="term" value="C:vacuolar membrane"/>
    <property type="evidence" value="ECO:0007669"/>
    <property type="project" value="EnsemblFungi"/>
</dbReference>
<accession>A0A0F4GRU5</accession>
<evidence type="ECO:0000256" key="8">
    <source>
        <dbReference type="ARBA" id="ARBA00023136"/>
    </source>
</evidence>
<keyword evidence="8 9" id="KW-0472">Membrane</keyword>
<feature type="transmembrane region" description="Helical" evidence="9">
    <location>
        <begin position="202"/>
        <end position="221"/>
    </location>
</feature>
<dbReference type="SUPFAM" id="SSF58038">
    <property type="entry name" value="SNARE fusion complex"/>
    <property type="match status" value="1"/>
</dbReference>
<comment type="similarity">
    <text evidence="2">Belongs to the VTI1 family.</text>
</comment>
<dbReference type="STRING" id="1047168.A0A0F4GRU5"/>
<sequence length="224" mass="25425">MANPLDTDAGSELFSNYEAELKLVQADLSQKLDQIPELSGEQRKAAVLQADRALEEAKELIESMRLEKQNIPQALKIKVNQRFRNYQTDVDAAGRKLKGMQDDRSALFGKRYTDNPQDEQLEQRQQLLGGTERLERSSGRLRESQRIANETEDIGRNTLGDLARQRETIEHTRTTLLQSEGYTDRSNKTLKGMARRMATNKIITVAIIAVLVILILAVIISKFR</sequence>
<evidence type="ECO:0000256" key="9">
    <source>
        <dbReference type="SAM" id="Phobius"/>
    </source>
</evidence>
<dbReference type="GO" id="GO:0006886">
    <property type="term" value="P:intracellular protein transport"/>
    <property type="evidence" value="ECO:0007669"/>
    <property type="project" value="InterPro"/>
</dbReference>
<dbReference type="SMART" id="SM00397">
    <property type="entry name" value="t_SNARE"/>
    <property type="match status" value="1"/>
</dbReference>
<evidence type="ECO:0000256" key="3">
    <source>
        <dbReference type="ARBA" id="ARBA00022448"/>
    </source>
</evidence>
<evidence type="ECO:0000256" key="2">
    <source>
        <dbReference type="ARBA" id="ARBA00006108"/>
    </source>
</evidence>
<name>A0A0F4GRU5_9PEZI</name>
<dbReference type="Proteomes" id="UP000033647">
    <property type="component" value="Unassembled WGS sequence"/>
</dbReference>
<evidence type="ECO:0000313" key="12">
    <source>
        <dbReference type="Proteomes" id="UP000033647"/>
    </source>
</evidence>
<dbReference type="AlphaFoldDB" id="A0A0F4GRU5"/>
<dbReference type="GO" id="GO:0048280">
    <property type="term" value="P:vesicle fusion with Golgi apparatus"/>
    <property type="evidence" value="ECO:0007669"/>
    <property type="project" value="TreeGrafter"/>
</dbReference>
<keyword evidence="3" id="KW-0813">Transport</keyword>
<keyword evidence="7" id="KW-0175">Coiled coil</keyword>
<keyword evidence="5" id="KW-0653">Protein transport</keyword>
<dbReference type="InterPro" id="IPR010989">
    <property type="entry name" value="SNARE"/>
</dbReference>
<evidence type="ECO:0000313" key="11">
    <source>
        <dbReference type="EMBL" id="KJY00170.1"/>
    </source>
</evidence>
<dbReference type="GO" id="GO:0005829">
    <property type="term" value="C:cytosol"/>
    <property type="evidence" value="ECO:0007669"/>
    <property type="project" value="GOC"/>
</dbReference>
<keyword evidence="12" id="KW-1185">Reference proteome</keyword>
<dbReference type="GO" id="GO:0042144">
    <property type="term" value="P:vacuole fusion, non-autophagic"/>
    <property type="evidence" value="ECO:0007669"/>
    <property type="project" value="EnsemblFungi"/>
</dbReference>
<evidence type="ECO:0000256" key="5">
    <source>
        <dbReference type="ARBA" id="ARBA00022927"/>
    </source>
</evidence>
<dbReference type="GO" id="GO:0005789">
    <property type="term" value="C:endoplasmic reticulum membrane"/>
    <property type="evidence" value="ECO:0007669"/>
    <property type="project" value="TreeGrafter"/>
</dbReference>
<dbReference type="GO" id="GO:0031902">
    <property type="term" value="C:late endosome membrane"/>
    <property type="evidence" value="ECO:0007669"/>
    <property type="project" value="TreeGrafter"/>
</dbReference>
<evidence type="ECO:0000256" key="4">
    <source>
        <dbReference type="ARBA" id="ARBA00022692"/>
    </source>
</evidence>
<dbReference type="PANTHER" id="PTHR21230">
    <property type="entry name" value="VESICLE TRANSPORT V-SNARE PROTEIN VTI1-RELATED"/>
    <property type="match status" value="1"/>
</dbReference>
<dbReference type="GO" id="GO:0031201">
    <property type="term" value="C:SNARE complex"/>
    <property type="evidence" value="ECO:0007669"/>
    <property type="project" value="EnsemblFungi"/>
</dbReference>
<organism evidence="11 12">
    <name type="scientific">Zymoseptoria brevis</name>
    <dbReference type="NCBI Taxonomy" id="1047168"/>
    <lineage>
        <taxon>Eukaryota</taxon>
        <taxon>Fungi</taxon>
        <taxon>Dikarya</taxon>
        <taxon>Ascomycota</taxon>
        <taxon>Pezizomycotina</taxon>
        <taxon>Dothideomycetes</taxon>
        <taxon>Dothideomycetidae</taxon>
        <taxon>Mycosphaerellales</taxon>
        <taxon>Mycosphaerellaceae</taxon>
        <taxon>Zymoseptoria</taxon>
    </lineage>
</organism>
<dbReference type="OrthoDB" id="430637at2759"/>
<dbReference type="Pfam" id="PF05008">
    <property type="entry name" value="V-SNARE"/>
    <property type="match status" value="1"/>
</dbReference>
<dbReference type="SUPFAM" id="SSF47661">
    <property type="entry name" value="t-snare proteins"/>
    <property type="match status" value="1"/>
</dbReference>
<dbReference type="Pfam" id="PF12352">
    <property type="entry name" value="V-SNARE_C"/>
    <property type="match status" value="1"/>
</dbReference>
<dbReference type="PANTHER" id="PTHR21230:SF26">
    <property type="entry name" value="VESICLE TRANSPORT THROUGH INTERACTION WITH T-SNARES HOMOLOG 1A"/>
    <property type="match status" value="1"/>
</dbReference>
<protein>
    <submittedName>
        <fullName evidence="11">Vesicle transport v-snare protein</fullName>
    </submittedName>
</protein>
<dbReference type="GO" id="GO:0006896">
    <property type="term" value="P:Golgi to vacuole transport"/>
    <property type="evidence" value="ECO:0007669"/>
    <property type="project" value="EnsemblFungi"/>
</dbReference>